<feature type="compositionally biased region" description="Low complexity" evidence="7">
    <location>
        <begin position="22"/>
        <end position="39"/>
    </location>
</feature>
<dbReference type="InterPro" id="IPR028082">
    <property type="entry name" value="Peripla_BP_I"/>
</dbReference>
<dbReference type="AlphaFoldDB" id="A0A0B2BCX7"/>
<evidence type="ECO:0000256" key="8">
    <source>
        <dbReference type="SAM" id="SignalP"/>
    </source>
</evidence>
<dbReference type="InterPro" id="IPR003760">
    <property type="entry name" value="PnrA-like"/>
</dbReference>
<keyword evidence="11" id="KW-1185">Reference proteome</keyword>
<feature type="signal peptide" evidence="8">
    <location>
        <begin position="1"/>
        <end position="19"/>
    </location>
</feature>
<dbReference type="Gene3D" id="3.40.50.2300">
    <property type="match status" value="2"/>
</dbReference>
<feature type="domain" description="ABC transporter substrate-binding protein PnrA-like" evidence="9">
    <location>
        <begin position="58"/>
        <end position="360"/>
    </location>
</feature>
<gene>
    <name evidence="10" type="ORF">CLV56_2720</name>
</gene>
<accession>A0A0B2BCX7</accession>
<keyword evidence="3" id="KW-1003">Cell membrane</keyword>
<comment type="similarity">
    <text evidence="2">Belongs to the BMP lipoprotein family.</text>
</comment>
<evidence type="ECO:0000256" key="1">
    <source>
        <dbReference type="ARBA" id="ARBA00004193"/>
    </source>
</evidence>
<dbReference type="Pfam" id="PF02608">
    <property type="entry name" value="Bmp"/>
    <property type="match status" value="1"/>
</dbReference>
<evidence type="ECO:0000259" key="9">
    <source>
        <dbReference type="Pfam" id="PF02608"/>
    </source>
</evidence>
<feature type="region of interest" description="Disordered" evidence="7">
    <location>
        <begin position="22"/>
        <end position="46"/>
    </location>
</feature>
<evidence type="ECO:0000313" key="10">
    <source>
        <dbReference type="EMBL" id="PJJ58469.1"/>
    </source>
</evidence>
<organism evidence="10 11">
    <name type="scientific">Mumia flava</name>
    <dbReference type="NCBI Taxonomy" id="1348852"/>
    <lineage>
        <taxon>Bacteria</taxon>
        <taxon>Bacillati</taxon>
        <taxon>Actinomycetota</taxon>
        <taxon>Actinomycetes</taxon>
        <taxon>Propionibacteriales</taxon>
        <taxon>Nocardioidaceae</taxon>
        <taxon>Mumia</taxon>
    </lineage>
</organism>
<sequence>MRRMGKLTAFAAVAVLAVAGCGSDDSSSDGGSDSGSESSNALDCTAAEGDGPAVGVAYDVGGQGDKSFNDAAAAGVAQAVDELGATCTEAEAQDGEPESAREDRLRQLADAGNSPILAVGFLYSEAVNAVAPDYPEINFAVVDGFDPDDEPNDNVAYLGFAEEQGSFLVGAAAALKTEADHIGFVGGVNTDLIKKFEAGYVAGATEVNPDITVDVTYIEESNTTGFNDPAGGQAAATGMYDQGADIIYHASGGSGAGVFEAAVQAGEGMWAIGVDSDQYQTASPDEQEHILTSMLKRVDVAAFDAIEAVSNDEPLVSYQVYDLAADGVGYSTSGGYVDDISGDLDDYAQQIVDGEIEVPTAP</sequence>
<feature type="chain" id="PRO_5039011026" evidence="8">
    <location>
        <begin position="20"/>
        <end position="362"/>
    </location>
</feature>
<evidence type="ECO:0000256" key="2">
    <source>
        <dbReference type="ARBA" id="ARBA00008610"/>
    </source>
</evidence>
<dbReference type="EMBL" id="PGEZ01000001">
    <property type="protein sequence ID" value="PJJ58469.1"/>
    <property type="molecule type" value="Genomic_DNA"/>
</dbReference>
<evidence type="ECO:0000256" key="4">
    <source>
        <dbReference type="ARBA" id="ARBA00022729"/>
    </source>
</evidence>
<evidence type="ECO:0000313" key="11">
    <source>
        <dbReference type="Proteomes" id="UP000230842"/>
    </source>
</evidence>
<evidence type="ECO:0000256" key="5">
    <source>
        <dbReference type="ARBA" id="ARBA00023136"/>
    </source>
</evidence>
<keyword evidence="6" id="KW-0449">Lipoprotein</keyword>
<dbReference type="PROSITE" id="PS51257">
    <property type="entry name" value="PROKAR_LIPOPROTEIN"/>
    <property type="match status" value="1"/>
</dbReference>
<evidence type="ECO:0000256" key="7">
    <source>
        <dbReference type="SAM" id="MobiDB-lite"/>
    </source>
</evidence>
<protein>
    <submittedName>
        <fullName evidence="10">Basic membrane protein A</fullName>
    </submittedName>
</protein>
<dbReference type="CDD" id="cd06354">
    <property type="entry name" value="PBP1_PrnA-like"/>
    <property type="match status" value="1"/>
</dbReference>
<dbReference type="PANTHER" id="PTHR34296">
    <property type="entry name" value="TRANSCRIPTIONAL ACTIVATOR PROTEIN MED"/>
    <property type="match status" value="1"/>
</dbReference>
<dbReference type="Proteomes" id="UP000230842">
    <property type="component" value="Unassembled WGS sequence"/>
</dbReference>
<comment type="caution">
    <text evidence="10">The sequence shown here is derived from an EMBL/GenBank/DDBJ whole genome shotgun (WGS) entry which is preliminary data.</text>
</comment>
<keyword evidence="5" id="KW-0472">Membrane</keyword>
<evidence type="ECO:0000256" key="6">
    <source>
        <dbReference type="ARBA" id="ARBA00023288"/>
    </source>
</evidence>
<dbReference type="PANTHER" id="PTHR34296:SF2">
    <property type="entry name" value="ABC TRANSPORTER GUANOSINE-BINDING PROTEIN NUPN"/>
    <property type="match status" value="1"/>
</dbReference>
<dbReference type="GO" id="GO:0005886">
    <property type="term" value="C:plasma membrane"/>
    <property type="evidence" value="ECO:0007669"/>
    <property type="project" value="UniProtKB-SubCell"/>
</dbReference>
<keyword evidence="4 8" id="KW-0732">Signal</keyword>
<proteinExistence type="inferred from homology"/>
<name>A0A0B2BCX7_9ACTN</name>
<comment type="subcellular location">
    <subcellularLocation>
        <location evidence="1">Cell membrane</location>
        <topology evidence="1">Lipid-anchor</topology>
    </subcellularLocation>
</comment>
<evidence type="ECO:0000256" key="3">
    <source>
        <dbReference type="ARBA" id="ARBA00022475"/>
    </source>
</evidence>
<reference evidence="10 11" key="1">
    <citation type="submission" date="2017-11" db="EMBL/GenBank/DDBJ databases">
        <title>Genomic Encyclopedia of Archaeal and Bacterial Type Strains, Phase II (KMG-II): From Individual Species to Whole Genera.</title>
        <authorList>
            <person name="Goeker M."/>
        </authorList>
    </citation>
    <scope>NUCLEOTIDE SEQUENCE [LARGE SCALE GENOMIC DNA]</scope>
    <source>
        <strain evidence="10 11">DSM 27763</strain>
    </source>
</reference>
<dbReference type="InterPro" id="IPR050957">
    <property type="entry name" value="BMP_lipoprotein"/>
</dbReference>
<dbReference type="SUPFAM" id="SSF53822">
    <property type="entry name" value="Periplasmic binding protein-like I"/>
    <property type="match status" value="1"/>
</dbReference>